<evidence type="ECO:0000313" key="3">
    <source>
        <dbReference type="EMBL" id="MBU7596637.1"/>
    </source>
</evidence>
<dbReference type="GO" id="GO:0071949">
    <property type="term" value="F:FAD binding"/>
    <property type="evidence" value="ECO:0007669"/>
    <property type="project" value="InterPro"/>
</dbReference>
<evidence type="ECO:0000256" key="1">
    <source>
        <dbReference type="SAM" id="MobiDB-lite"/>
    </source>
</evidence>
<comment type="caution">
    <text evidence="3">The sequence shown here is derived from an EMBL/GenBank/DDBJ whole genome shotgun (WGS) entry which is preliminary data.</text>
</comment>
<dbReference type="InterPro" id="IPR002938">
    <property type="entry name" value="FAD-bd"/>
</dbReference>
<sequence length="405" mass="43839">MTHIDRPTHTRSAPRRDVLISGAGIAGSALAFWLNRHGFAVTVVEKSGTFRSGGYPVDVRGTALDVVERMGLLPRLREQHIDLRRLTFLNGDGSEAASLHPHAVTGGAAGRDLEIRRGDLAHALWTAVRDDVEFRFDDSVETLDQGDHGVDVTFRAGGSRTFDMVFGADGMHSATRELQFGPEERFQRYLGHCFAVFTMRNTLGLSHETLMWNTPGRAAALYAVGDEDEVHAFLNFARPVPPSDAFGGREAARRLLAEVFADAGPPVEDMLTALRDADDVFFDAVGQIRMPRWSSGRVALLGDAAHAPSFLTGQGTSLALVSAYVLAGSLAGREHAAGFAAHERTTRDFVTRNQDLVGKGGALLFPTTARALAQRNERLRDLSSAPSPQPHSAHSALVLPDFGVR</sequence>
<evidence type="ECO:0000313" key="4">
    <source>
        <dbReference type="Proteomes" id="UP000694501"/>
    </source>
</evidence>
<feature type="region of interest" description="Disordered" evidence="1">
    <location>
        <begin position="380"/>
        <end position="405"/>
    </location>
</feature>
<protein>
    <submittedName>
        <fullName evidence="3">FAD-dependent monooxygenase</fullName>
    </submittedName>
</protein>
<dbReference type="RefSeq" id="WP_211041056.1">
    <property type="nucleotide sequence ID" value="NZ_JAELVF020000001.1"/>
</dbReference>
<dbReference type="Proteomes" id="UP000694501">
    <property type="component" value="Unassembled WGS sequence"/>
</dbReference>
<keyword evidence="4" id="KW-1185">Reference proteome</keyword>
<feature type="domain" description="FAD-binding" evidence="2">
    <location>
        <begin position="17"/>
        <end position="332"/>
    </location>
</feature>
<dbReference type="EMBL" id="JAELVF020000001">
    <property type="protein sequence ID" value="MBU7596637.1"/>
    <property type="molecule type" value="Genomic_DNA"/>
</dbReference>
<dbReference type="AlphaFoldDB" id="A0A949JBY1"/>
<organism evidence="3 4">
    <name type="scientific">Streptomyces tardus</name>
    <dbReference type="NCBI Taxonomy" id="2780544"/>
    <lineage>
        <taxon>Bacteria</taxon>
        <taxon>Bacillati</taxon>
        <taxon>Actinomycetota</taxon>
        <taxon>Actinomycetes</taxon>
        <taxon>Kitasatosporales</taxon>
        <taxon>Streptomycetaceae</taxon>
        <taxon>Streptomyces</taxon>
    </lineage>
</organism>
<dbReference type="PANTHER" id="PTHR46865">
    <property type="entry name" value="OXIDOREDUCTASE-RELATED"/>
    <property type="match status" value="1"/>
</dbReference>
<dbReference type="PANTHER" id="PTHR46865:SF2">
    <property type="entry name" value="MONOOXYGENASE"/>
    <property type="match status" value="1"/>
</dbReference>
<proteinExistence type="predicted"/>
<dbReference type="Pfam" id="PF01494">
    <property type="entry name" value="FAD_binding_3"/>
    <property type="match status" value="1"/>
</dbReference>
<dbReference type="GO" id="GO:0004497">
    <property type="term" value="F:monooxygenase activity"/>
    <property type="evidence" value="ECO:0007669"/>
    <property type="project" value="UniProtKB-KW"/>
</dbReference>
<accession>A0A949JBY1</accession>
<keyword evidence="3" id="KW-0560">Oxidoreductase</keyword>
<gene>
    <name evidence="3" type="ORF">JGS22_003040</name>
</gene>
<evidence type="ECO:0000259" key="2">
    <source>
        <dbReference type="Pfam" id="PF01494"/>
    </source>
</evidence>
<dbReference type="InterPro" id="IPR036188">
    <property type="entry name" value="FAD/NAD-bd_sf"/>
</dbReference>
<reference evidence="3" key="1">
    <citation type="submission" date="2021-06" db="EMBL/GenBank/DDBJ databases">
        <title>Sequencing of actinobacteria type strains.</title>
        <authorList>
            <person name="Nguyen G.-S."/>
            <person name="Wentzel A."/>
        </authorList>
    </citation>
    <scope>NUCLEOTIDE SEQUENCE</scope>
    <source>
        <strain evidence="3">P38-E01</strain>
    </source>
</reference>
<dbReference type="SUPFAM" id="SSF51905">
    <property type="entry name" value="FAD/NAD(P)-binding domain"/>
    <property type="match status" value="1"/>
</dbReference>
<feature type="compositionally biased region" description="Low complexity" evidence="1">
    <location>
        <begin position="383"/>
        <end position="396"/>
    </location>
</feature>
<keyword evidence="3" id="KW-0503">Monooxygenase</keyword>
<dbReference type="PRINTS" id="PR00420">
    <property type="entry name" value="RNGMNOXGNASE"/>
</dbReference>
<dbReference type="Gene3D" id="3.50.50.60">
    <property type="entry name" value="FAD/NAD(P)-binding domain"/>
    <property type="match status" value="1"/>
</dbReference>
<name>A0A949JBY1_9ACTN</name>
<dbReference type="Gene3D" id="3.30.9.10">
    <property type="entry name" value="D-Amino Acid Oxidase, subunit A, domain 2"/>
    <property type="match status" value="1"/>
</dbReference>
<dbReference type="InterPro" id="IPR051704">
    <property type="entry name" value="FAD_aromatic-hydroxylase"/>
</dbReference>